<evidence type="ECO:0000256" key="2">
    <source>
        <dbReference type="SAM" id="SignalP"/>
    </source>
</evidence>
<name>A0A9D1SBP2_9PROT</name>
<comment type="caution">
    <text evidence="3">The sequence shown here is derived from an EMBL/GenBank/DDBJ whole genome shotgun (WGS) entry which is preliminary data.</text>
</comment>
<accession>A0A9D1SBP2</accession>
<sequence length="96" mass="11158">MKKSLLLSLLVLLSACAGEPKETYPYGMSEKEWNELSIKDKVRIRRDIYFYERGNINFVNPEMEIEGRQELPNPYLQKKQPTVKSEPAKLVEPTAQ</sequence>
<proteinExistence type="predicted"/>
<reference evidence="3" key="1">
    <citation type="submission" date="2020-10" db="EMBL/GenBank/DDBJ databases">
        <authorList>
            <person name="Gilroy R."/>
        </authorList>
    </citation>
    <scope>NUCLEOTIDE SEQUENCE</scope>
    <source>
        <strain evidence="3">ChiW3-316</strain>
    </source>
</reference>
<keyword evidence="2" id="KW-0732">Signal</keyword>
<evidence type="ECO:0000256" key="1">
    <source>
        <dbReference type="SAM" id="MobiDB-lite"/>
    </source>
</evidence>
<evidence type="ECO:0000313" key="4">
    <source>
        <dbReference type="Proteomes" id="UP000824107"/>
    </source>
</evidence>
<protein>
    <recommendedName>
        <fullName evidence="5">Lipoprotein</fullName>
    </recommendedName>
</protein>
<evidence type="ECO:0008006" key="5">
    <source>
        <dbReference type="Google" id="ProtNLM"/>
    </source>
</evidence>
<dbReference type="PROSITE" id="PS51257">
    <property type="entry name" value="PROKAR_LIPOPROTEIN"/>
    <property type="match status" value="1"/>
</dbReference>
<organism evidence="3 4">
    <name type="scientific">Candidatus Scatocola faecipullorum</name>
    <dbReference type="NCBI Taxonomy" id="2840917"/>
    <lineage>
        <taxon>Bacteria</taxon>
        <taxon>Pseudomonadati</taxon>
        <taxon>Pseudomonadota</taxon>
        <taxon>Alphaproteobacteria</taxon>
        <taxon>Rhodospirillales</taxon>
        <taxon>Rhodospirillaceae</taxon>
        <taxon>Rhodospirillaceae incertae sedis</taxon>
        <taxon>Candidatus Scatocola</taxon>
    </lineage>
</organism>
<reference evidence="3" key="2">
    <citation type="journal article" date="2021" name="PeerJ">
        <title>Extensive microbial diversity within the chicken gut microbiome revealed by metagenomics and culture.</title>
        <authorList>
            <person name="Gilroy R."/>
            <person name="Ravi A."/>
            <person name="Getino M."/>
            <person name="Pursley I."/>
            <person name="Horton D.L."/>
            <person name="Alikhan N.F."/>
            <person name="Baker D."/>
            <person name="Gharbi K."/>
            <person name="Hall N."/>
            <person name="Watson M."/>
            <person name="Adriaenssens E.M."/>
            <person name="Foster-Nyarko E."/>
            <person name="Jarju S."/>
            <person name="Secka A."/>
            <person name="Antonio M."/>
            <person name="Oren A."/>
            <person name="Chaudhuri R.R."/>
            <person name="La Ragione R."/>
            <person name="Hildebrand F."/>
            <person name="Pallen M.J."/>
        </authorList>
    </citation>
    <scope>NUCLEOTIDE SEQUENCE</scope>
    <source>
        <strain evidence="3">ChiW3-316</strain>
    </source>
</reference>
<dbReference type="AlphaFoldDB" id="A0A9D1SBP2"/>
<dbReference type="EMBL" id="DVNC01000041">
    <property type="protein sequence ID" value="HIU53692.1"/>
    <property type="molecule type" value="Genomic_DNA"/>
</dbReference>
<evidence type="ECO:0000313" key="3">
    <source>
        <dbReference type="EMBL" id="HIU53692.1"/>
    </source>
</evidence>
<feature type="region of interest" description="Disordered" evidence="1">
    <location>
        <begin position="70"/>
        <end position="96"/>
    </location>
</feature>
<feature type="chain" id="PRO_5039621452" description="Lipoprotein" evidence="2">
    <location>
        <begin position="18"/>
        <end position="96"/>
    </location>
</feature>
<dbReference type="Proteomes" id="UP000824107">
    <property type="component" value="Unassembled WGS sequence"/>
</dbReference>
<feature type="signal peptide" evidence="2">
    <location>
        <begin position="1"/>
        <end position="17"/>
    </location>
</feature>
<gene>
    <name evidence="3" type="ORF">IAD20_06395</name>
</gene>